<dbReference type="PaxDb" id="2903-EOD14902"/>
<dbReference type="AlphaFoldDB" id="A0A0D3IUG7"/>
<dbReference type="KEGG" id="ehx:EMIHUDRAFT_461655"/>
<keyword evidence="3" id="KW-1185">Reference proteome</keyword>
<proteinExistence type="predicted"/>
<dbReference type="EnsemblProtists" id="EOD14902">
    <property type="protein sequence ID" value="EOD14902"/>
    <property type="gene ID" value="EMIHUDRAFT_461655"/>
</dbReference>
<feature type="region of interest" description="Disordered" evidence="1">
    <location>
        <begin position="241"/>
        <end position="260"/>
    </location>
</feature>
<dbReference type="Proteomes" id="UP000013827">
    <property type="component" value="Unassembled WGS sequence"/>
</dbReference>
<protein>
    <submittedName>
        <fullName evidence="2">Uncharacterized protein</fullName>
    </submittedName>
</protein>
<dbReference type="HOGENOM" id="CLU_549132_0_0_1"/>
<reference evidence="3" key="1">
    <citation type="journal article" date="2013" name="Nature">
        <title>Pan genome of the phytoplankton Emiliania underpins its global distribution.</title>
        <authorList>
            <person name="Read B.A."/>
            <person name="Kegel J."/>
            <person name="Klute M.J."/>
            <person name="Kuo A."/>
            <person name="Lefebvre S.C."/>
            <person name="Maumus F."/>
            <person name="Mayer C."/>
            <person name="Miller J."/>
            <person name="Monier A."/>
            <person name="Salamov A."/>
            <person name="Young J."/>
            <person name="Aguilar M."/>
            <person name="Claverie J.M."/>
            <person name="Frickenhaus S."/>
            <person name="Gonzalez K."/>
            <person name="Herman E.K."/>
            <person name="Lin Y.C."/>
            <person name="Napier J."/>
            <person name="Ogata H."/>
            <person name="Sarno A.F."/>
            <person name="Shmutz J."/>
            <person name="Schroeder D."/>
            <person name="de Vargas C."/>
            <person name="Verret F."/>
            <person name="von Dassow P."/>
            <person name="Valentin K."/>
            <person name="Van de Peer Y."/>
            <person name="Wheeler G."/>
            <person name="Dacks J.B."/>
            <person name="Delwiche C.F."/>
            <person name="Dyhrman S.T."/>
            <person name="Glockner G."/>
            <person name="John U."/>
            <person name="Richards T."/>
            <person name="Worden A.Z."/>
            <person name="Zhang X."/>
            <person name="Grigoriev I.V."/>
            <person name="Allen A.E."/>
            <person name="Bidle K."/>
            <person name="Borodovsky M."/>
            <person name="Bowler C."/>
            <person name="Brownlee C."/>
            <person name="Cock J.M."/>
            <person name="Elias M."/>
            <person name="Gladyshev V.N."/>
            <person name="Groth M."/>
            <person name="Guda C."/>
            <person name="Hadaegh A."/>
            <person name="Iglesias-Rodriguez M.D."/>
            <person name="Jenkins J."/>
            <person name="Jones B.M."/>
            <person name="Lawson T."/>
            <person name="Leese F."/>
            <person name="Lindquist E."/>
            <person name="Lobanov A."/>
            <person name="Lomsadze A."/>
            <person name="Malik S.B."/>
            <person name="Marsh M.E."/>
            <person name="Mackinder L."/>
            <person name="Mock T."/>
            <person name="Mueller-Roeber B."/>
            <person name="Pagarete A."/>
            <person name="Parker M."/>
            <person name="Probert I."/>
            <person name="Quesneville H."/>
            <person name="Raines C."/>
            <person name="Rensing S.A."/>
            <person name="Riano-Pachon D.M."/>
            <person name="Richier S."/>
            <person name="Rokitta S."/>
            <person name="Shiraiwa Y."/>
            <person name="Soanes D.M."/>
            <person name="van der Giezen M."/>
            <person name="Wahlund T.M."/>
            <person name="Williams B."/>
            <person name="Wilson W."/>
            <person name="Wolfe G."/>
            <person name="Wurch L.L."/>
        </authorList>
    </citation>
    <scope>NUCLEOTIDE SEQUENCE</scope>
</reference>
<evidence type="ECO:0000313" key="2">
    <source>
        <dbReference type="EnsemblProtists" id="EOD14902"/>
    </source>
</evidence>
<evidence type="ECO:0000313" key="3">
    <source>
        <dbReference type="Proteomes" id="UP000013827"/>
    </source>
</evidence>
<evidence type="ECO:0000256" key="1">
    <source>
        <dbReference type="SAM" id="MobiDB-lite"/>
    </source>
</evidence>
<accession>A0A0D3IUG7</accession>
<reference evidence="2" key="2">
    <citation type="submission" date="2024-10" db="UniProtKB">
        <authorList>
            <consortium name="EnsemblProtists"/>
        </authorList>
    </citation>
    <scope>IDENTIFICATION</scope>
</reference>
<organism evidence="2 3">
    <name type="scientific">Emiliania huxleyi (strain CCMP1516)</name>
    <dbReference type="NCBI Taxonomy" id="280463"/>
    <lineage>
        <taxon>Eukaryota</taxon>
        <taxon>Haptista</taxon>
        <taxon>Haptophyta</taxon>
        <taxon>Prymnesiophyceae</taxon>
        <taxon>Isochrysidales</taxon>
        <taxon>Noelaerhabdaceae</taxon>
        <taxon>Emiliania</taxon>
    </lineage>
</organism>
<dbReference type="RefSeq" id="XP_005767331.1">
    <property type="nucleotide sequence ID" value="XM_005767274.1"/>
</dbReference>
<feature type="region of interest" description="Disordered" evidence="1">
    <location>
        <begin position="1"/>
        <end position="21"/>
    </location>
</feature>
<sequence length="497" mass="53281">MSKRRAEPPSNDKAASSSGSGHNLEWWRGLLFGVAVDGKTVYKDTPETALDRAHARREAQPLAGLSIHLPRPVPPSVLTTIDSLGGLLAAGQSSTHCVVSPGLTERTFAHDPGLRRELRQCVAAGLTVVETSWVDEVAKLPPGGDWAAVETAPHVPPVLALCGTGEGEGEPPRRADRSGLHASLAETWEHVQRSQPEQAESDMLARAIEISLLDFALQLHDARQPAPAEDPRRRAYRTLMEEADPGGGGGGGETPFSAGEARPRLAGPRLDAELKEHRAVVEAWFERGGSDLESARGRLELALDALGLCARDLGATNRNESGEVIYNQCFYLSLARLSSRARAFLRDEGEPPPSLVGETALHFKRVIETAVLRAHPEWAETQVGEDLQAFSDFLFYVIGGSNAMLSELAAAVFDSVSGGVEVYRGVHYPEGAQGSAFAAEECQRANLLCVRYVPGHYQALLPRPDAHGFGGKGPTLKELLGCLDACNVCYVVTDDSG</sequence>
<name>A0A0D3IUG7_EMIH1</name>
<dbReference type="GeneID" id="17261035"/>